<reference evidence="2 3" key="1">
    <citation type="submission" date="2015-03" db="EMBL/GenBank/DDBJ databases">
        <authorList>
            <person name="Strepis Nikolaos"/>
        </authorList>
    </citation>
    <scope>NUCLEOTIDE SEQUENCE [LARGE SCALE GENOMIC DNA]</scope>
    <source>
        <strain evidence="2 3">OL-4</strain>
    </source>
</reference>
<proteinExistence type="predicted"/>
<sequence>MLKELAICRATFGRSDVAEALASGGVLIDTDNTDKTDLHRLFFVNKTLSGALM</sequence>
<gene>
    <name evidence="1" type="ORF">2264</name>
    <name evidence="2" type="ORF">2265</name>
</gene>
<dbReference type="Proteomes" id="UP000045545">
    <property type="component" value="Unassembled WGS sequence"/>
</dbReference>
<keyword evidence="3" id="KW-1185">Reference proteome</keyword>
<evidence type="ECO:0000313" key="1">
    <source>
        <dbReference type="EMBL" id="CFX94232.1"/>
    </source>
</evidence>
<accession>A0A0E4GCZ8</accession>
<dbReference type="AlphaFoldDB" id="A0A0E4GCZ8"/>
<evidence type="ECO:0000313" key="3">
    <source>
        <dbReference type="Proteomes" id="UP000045545"/>
    </source>
</evidence>
<organism evidence="2 3">
    <name type="scientific">Syntrophomonas zehnderi OL-4</name>
    <dbReference type="NCBI Taxonomy" id="690567"/>
    <lineage>
        <taxon>Bacteria</taxon>
        <taxon>Bacillati</taxon>
        <taxon>Bacillota</taxon>
        <taxon>Clostridia</taxon>
        <taxon>Eubacteriales</taxon>
        <taxon>Syntrophomonadaceae</taxon>
        <taxon>Syntrophomonas</taxon>
    </lineage>
</organism>
<dbReference type="EMBL" id="CGIH01000038">
    <property type="protein sequence ID" value="CFX94232.1"/>
    <property type="molecule type" value="Genomic_DNA"/>
</dbReference>
<name>A0A0E4GCZ8_9FIRM</name>
<dbReference type="EMBL" id="CGIH01000038">
    <property type="protein sequence ID" value="CFX94249.1"/>
    <property type="molecule type" value="Genomic_DNA"/>
</dbReference>
<dbReference type="STRING" id="690567.2264"/>
<evidence type="ECO:0000313" key="2">
    <source>
        <dbReference type="EMBL" id="CFX94249.1"/>
    </source>
</evidence>
<protein>
    <submittedName>
        <fullName evidence="2">Uncharacterized</fullName>
    </submittedName>
</protein>